<evidence type="ECO:0000256" key="13">
    <source>
        <dbReference type="ARBA" id="ARBA00022723"/>
    </source>
</evidence>
<feature type="binding site" evidence="33">
    <location>
        <position position="585"/>
    </location>
    <ligand>
        <name>Ca(2+)</name>
        <dbReference type="ChEBI" id="CHEBI:29108"/>
        <label>1</label>
    </ligand>
</feature>
<evidence type="ECO:0000256" key="28">
    <source>
        <dbReference type="ARBA" id="ARBA00023145"/>
    </source>
</evidence>
<keyword evidence="22" id="KW-0560">Oxidoreductase</keyword>
<dbReference type="PROSITE" id="PS00024">
    <property type="entry name" value="HEMOPEXIN"/>
    <property type="match status" value="1"/>
</dbReference>
<evidence type="ECO:0000256" key="35">
    <source>
        <dbReference type="PROSITE-ProRule" id="PRU01011"/>
    </source>
</evidence>
<keyword evidence="9" id="KW-0285">Flavoprotein</keyword>
<dbReference type="InterPro" id="IPR018487">
    <property type="entry name" value="Hemopexin-like_repeat"/>
</dbReference>
<evidence type="ECO:0000256" key="11">
    <source>
        <dbReference type="ARBA" id="ARBA00022685"/>
    </source>
</evidence>
<dbReference type="SUPFAM" id="SSF50923">
    <property type="entry name" value="Hemopexin-like domain"/>
    <property type="match status" value="1"/>
</dbReference>
<dbReference type="GO" id="GO:0052851">
    <property type="term" value="F:ferric-chelate reductase (NADPH) activity"/>
    <property type="evidence" value="ECO:0007669"/>
    <property type="project" value="TreeGrafter"/>
</dbReference>
<evidence type="ECO:0000256" key="15">
    <source>
        <dbReference type="ARBA" id="ARBA00022737"/>
    </source>
</evidence>
<dbReference type="FunFam" id="2.110.10.10:FF:000001">
    <property type="entry name" value="Matrix metallopeptidase 24"/>
    <property type="match status" value="1"/>
</dbReference>
<comment type="subcellular location">
    <subcellularLocation>
        <location evidence="3">Endosome membrane</location>
        <topology evidence="3">Multi-pass membrane protein</topology>
    </subcellularLocation>
    <subcellularLocation>
        <location evidence="4">Membrane</location>
        <topology evidence="4">Single-pass type I membrane protein</topology>
    </subcellularLocation>
</comment>
<evidence type="ECO:0000256" key="34">
    <source>
        <dbReference type="PIRSR" id="PIRSR621190-4"/>
    </source>
</evidence>
<feature type="repeat" description="Hemopexin" evidence="35">
    <location>
        <begin position="701"/>
        <end position="749"/>
    </location>
</feature>
<dbReference type="GO" id="GO:0008270">
    <property type="term" value="F:zinc ion binding"/>
    <property type="evidence" value="ECO:0007669"/>
    <property type="project" value="InterPro"/>
</dbReference>
<keyword evidence="13 33" id="KW-0479">Metal-binding</keyword>
<evidence type="ECO:0000256" key="10">
    <source>
        <dbReference type="ARBA" id="ARBA00022670"/>
    </source>
</evidence>
<comment type="similarity">
    <text evidence="5">Belongs to the STEAP family.</text>
</comment>
<keyword evidence="21 37" id="KW-1133">Transmembrane helix</keyword>
<dbReference type="AlphaFoldDB" id="A0A8B9HNI4"/>
<keyword evidence="23" id="KW-0408">Iron</keyword>
<keyword evidence="24" id="KW-0186">Copper</keyword>
<comment type="cofactor">
    <cofactor evidence="1">
        <name>heme b</name>
        <dbReference type="ChEBI" id="CHEBI:60344"/>
    </cofactor>
</comment>
<keyword evidence="16" id="KW-0967">Endosome</keyword>
<dbReference type="InterPro" id="IPR001818">
    <property type="entry name" value="Pept_M10_metallopeptidase"/>
</dbReference>
<dbReference type="InterPro" id="IPR021158">
    <property type="entry name" value="Pept_M10A_Zn_BS"/>
</dbReference>
<evidence type="ECO:0000256" key="7">
    <source>
        <dbReference type="ARBA" id="ARBA00022448"/>
    </source>
</evidence>
<feature type="transmembrane region" description="Helical" evidence="37">
    <location>
        <begin position="262"/>
        <end position="287"/>
    </location>
</feature>
<organism evidence="39 40">
    <name type="scientific">Astyanax mexicanus</name>
    <name type="common">Blind cave fish</name>
    <name type="synonym">Astyanax fasciatus mexicanus</name>
    <dbReference type="NCBI Taxonomy" id="7994"/>
    <lineage>
        <taxon>Eukaryota</taxon>
        <taxon>Metazoa</taxon>
        <taxon>Chordata</taxon>
        <taxon>Craniata</taxon>
        <taxon>Vertebrata</taxon>
        <taxon>Euteleostomi</taxon>
        <taxon>Actinopterygii</taxon>
        <taxon>Neopterygii</taxon>
        <taxon>Teleostei</taxon>
        <taxon>Ostariophysi</taxon>
        <taxon>Characiformes</taxon>
        <taxon>Characoidei</taxon>
        <taxon>Acestrorhamphidae</taxon>
        <taxon>Acestrorhamphinae</taxon>
        <taxon>Astyanax</taxon>
    </lineage>
</organism>
<evidence type="ECO:0000256" key="16">
    <source>
        <dbReference type="ARBA" id="ARBA00022753"/>
    </source>
</evidence>
<sequence>MDSISLMGGSPAATKASFLPNGLKNGPREGACKPTITIIGSGDFSKCLAIRLLRNGFHVVVGSRQPKRAAEFFPHVVDVTHHEDAVGKASMVFLAIRREHYSSLWDIKHLLAGKVLIDVSNNRRLNQYPESNAEYLASLFPESIVVKAFNVISAWAMQSGPKDASRQVYVCSNSVEARQQVIEMARQLSFIPVDMGTLSSAKEIENMPLRLFSDWKGPVLTAVALSIFFFAYSFVRDIIHPYMKNRQSFFYKIPLEMVNRTLPVVAITLLALVYLAGQLAAALQLLYGTKYRRFPHWLEGWLQSRKQLGLLSFFFACVHVLYSLCLPMRRSERYLLLNMAYQQVHANIENSWNEEEVWRVEMYVSFGIMSLGLLSLLAVTSIPSVHSALNWREFSFIQAWLQRYGYLPPTDPRMSVLRSAQTMQTAIAAMQRLYGLNVTGALDKNTIDANTISWMKRPRCGVPDQLGGASKFSVRKRRYALTGQKWQHKHITYSIKNVTPKVGAEETHDAIRRAFEVWQNVTPLRFEAVPYSELERNKKDVDITIIFASGFHGDSSPFDGEGGFLAHAYFPGPGIGGDTHFDSDEPWTLGNPNHDGNDLFLVAVHELGHALGLEHSNDPTAIMAPFYQYMDTENFKLPHDDLQGIQKIYGPPDKLPQPTKPLPTAPPPRSHPPADPRKHDRQTRPPRLPTGDKPSHPNAKPNICDGDFNTLAILRREMFVFKDHWFWRVRDNAVMPGYPMLINVFWRGLPPKIDAVYENSEGKFVFFKGKQFWVFKDTMLQPGYPKDISTFGNGMPAQSIETAVWWEDVAKTYFFKGDRYWRYNEDMRTMDPGYPKSITVWKGVPPSPQGAFVDKANGFTYFYKDKEYWKFNNQRLRVEPGYPRSILKDFMGCDMTPIDPDRLPNEDVDIVIKLDNEASTVKAIAIVIPCILALCLLVLIYTVFQFKKKGTPRHILYCKRSMQEWV</sequence>
<comment type="catalytic activity">
    <reaction evidence="30">
        <text>2 Cu(+) + NADP(+) + H(+) = 2 Cu(2+) + NADPH</text>
        <dbReference type="Rhea" id="RHEA:71771"/>
        <dbReference type="ChEBI" id="CHEBI:15378"/>
        <dbReference type="ChEBI" id="CHEBI:29036"/>
        <dbReference type="ChEBI" id="CHEBI:49552"/>
        <dbReference type="ChEBI" id="CHEBI:57783"/>
        <dbReference type="ChEBI" id="CHEBI:58349"/>
    </reaction>
    <physiologicalReaction direction="right-to-left" evidence="30">
        <dbReference type="Rhea" id="RHEA:71773"/>
    </physiologicalReaction>
</comment>
<feature type="compositionally biased region" description="Pro residues" evidence="36">
    <location>
        <begin position="653"/>
        <end position="671"/>
    </location>
</feature>
<gene>
    <name evidence="39" type="primary">LOC103046458</name>
</gene>
<dbReference type="GO" id="GO:0005886">
    <property type="term" value="C:plasma membrane"/>
    <property type="evidence" value="ECO:0007669"/>
    <property type="project" value="TreeGrafter"/>
</dbReference>
<evidence type="ECO:0000256" key="22">
    <source>
        <dbReference type="ARBA" id="ARBA00023002"/>
    </source>
</evidence>
<comment type="cofactor">
    <cofactor evidence="2">
        <name>FAD</name>
        <dbReference type="ChEBI" id="CHEBI:57692"/>
    </cofactor>
</comment>
<feature type="binding site" description="in inhibited form" evidence="33">
    <location>
        <position position="460"/>
    </location>
    <ligand>
        <name>Zn(2+)</name>
        <dbReference type="ChEBI" id="CHEBI:29105"/>
        <label>2</label>
        <note>catalytic</note>
    </ligand>
</feature>
<evidence type="ECO:0000256" key="5">
    <source>
        <dbReference type="ARBA" id="ARBA00007729"/>
    </source>
</evidence>
<dbReference type="SUPFAM" id="SSF55486">
    <property type="entry name" value="Metalloproteases ('zincins'), catalytic domain"/>
    <property type="match status" value="1"/>
</dbReference>
<feature type="binding site" evidence="33">
    <location>
        <position position="609"/>
    </location>
    <ligand>
        <name>Zn(2+)</name>
        <dbReference type="ChEBI" id="CHEBI:29105"/>
        <label>2</label>
        <note>catalytic</note>
    </ligand>
</feature>
<evidence type="ECO:0000256" key="23">
    <source>
        <dbReference type="ARBA" id="ARBA00023004"/>
    </source>
</evidence>
<feature type="binding site" evidence="33">
    <location>
        <position position="623"/>
    </location>
    <ligand>
        <name>Zn(2+)</name>
        <dbReference type="ChEBI" id="CHEBI:29105"/>
        <label>2</label>
        <note>catalytic</note>
    </ligand>
</feature>
<dbReference type="PANTHER" id="PTHR14239">
    <property type="entry name" value="DUDULIN-RELATED"/>
    <property type="match status" value="1"/>
</dbReference>
<feature type="binding site" evidence="33">
    <location>
        <position position="559"/>
    </location>
    <ligand>
        <name>Ca(2+)</name>
        <dbReference type="ChEBI" id="CHEBI:29108"/>
        <label>3</label>
    </ligand>
</feature>
<comment type="catalytic activity">
    <reaction evidence="31">
        <text>2 Fe(2+) + NADP(+) + H(+) = 2 Fe(3+) + NADPH</text>
        <dbReference type="Rhea" id="RHEA:71767"/>
        <dbReference type="ChEBI" id="CHEBI:15378"/>
        <dbReference type="ChEBI" id="CHEBI:29033"/>
        <dbReference type="ChEBI" id="CHEBI:29034"/>
        <dbReference type="ChEBI" id="CHEBI:57783"/>
        <dbReference type="ChEBI" id="CHEBI:58349"/>
    </reaction>
    <physiologicalReaction direction="right-to-left" evidence="31">
        <dbReference type="Rhea" id="RHEA:71769"/>
    </physiologicalReaction>
</comment>
<feature type="binding site" evidence="33">
    <location>
        <position position="542"/>
    </location>
    <ligand>
        <name>Ca(2+)</name>
        <dbReference type="ChEBI" id="CHEBI:29108"/>
        <label>2</label>
    </ligand>
</feature>
<dbReference type="InterPro" id="IPR036291">
    <property type="entry name" value="NAD(P)-bd_dom_sf"/>
</dbReference>
<dbReference type="InterPro" id="IPR013130">
    <property type="entry name" value="Fe3_Rdtase_TM_dom"/>
</dbReference>
<feature type="binding site" evidence="33">
    <location>
        <position position="582"/>
    </location>
    <ligand>
        <name>Ca(2+)</name>
        <dbReference type="ChEBI" id="CHEBI:29108"/>
        <label>3</label>
    </ligand>
</feature>
<evidence type="ECO:0000256" key="27">
    <source>
        <dbReference type="ARBA" id="ARBA00023136"/>
    </source>
</evidence>
<dbReference type="GO" id="GO:0004222">
    <property type="term" value="F:metalloendopeptidase activity"/>
    <property type="evidence" value="ECO:0007669"/>
    <property type="project" value="InterPro"/>
</dbReference>
<feature type="binding site" evidence="33">
    <location>
        <position position="585"/>
    </location>
    <ligand>
        <name>Ca(2+)</name>
        <dbReference type="ChEBI" id="CHEBI:29108"/>
        <label>3</label>
    </ligand>
</feature>
<evidence type="ECO:0000256" key="25">
    <source>
        <dbReference type="ARBA" id="ARBA00023049"/>
    </source>
</evidence>
<feature type="binding site" evidence="33">
    <location>
        <position position="803"/>
    </location>
    <ligand>
        <name>Ca(2+)</name>
        <dbReference type="ChEBI" id="CHEBI:29108"/>
        <label>5</label>
    </ligand>
</feature>
<dbReference type="CDD" id="cd04278">
    <property type="entry name" value="ZnMc_MMP"/>
    <property type="match status" value="1"/>
</dbReference>
<evidence type="ECO:0000256" key="31">
    <source>
        <dbReference type="ARBA" id="ARBA00049387"/>
    </source>
</evidence>
<evidence type="ECO:0000256" key="30">
    <source>
        <dbReference type="ARBA" id="ARBA00048958"/>
    </source>
</evidence>
<keyword evidence="11" id="KW-0165">Cleavage on pair of basic residues</keyword>
<dbReference type="InterPro" id="IPR051267">
    <property type="entry name" value="STEAP_metalloreductase"/>
</dbReference>
<feature type="region of interest" description="Disordered" evidence="36">
    <location>
        <begin position="646"/>
        <end position="703"/>
    </location>
</feature>
<feature type="binding site" evidence="33">
    <location>
        <position position="615"/>
    </location>
    <ligand>
        <name>Zn(2+)</name>
        <dbReference type="ChEBI" id="CHEBI:29105"/>
        <label>2</label>
        <note>catalytic</note>
    </ligand>
</feature>
<dbReference type="Gene3D" id="3.40.50.720">
    <property type="entry name" value="NAD(P)-binding Rossmann-like Domain"/>
    <property type="match status" value="1"/>
</dbReference>
<evidence type="ECO:0000256" key="4">
    <source>
        <dbReference type="ARBA" id="ARBA00004479"/>
    </source>
</evidence>
<dbReference type="PANTHER" id="PTHR14239:SF6">
    <property type="entry name" value="METALLOREDUCTASE STEAP2"/>
    <property type="match status" value="1"/>
</dbReference>
<dbReference type="InterPro" id="IPR024079">
    <property type="entry name" value="MetalloPept_cat_dom_sf"/>
</dbReference>
<dbReference type="InterPro" id="IPR018486">
    <property type="entry name" value="Hemopexin_CS"/>
</dbReference>
<dbReference type="Pfam" id="PF03807">
    <property type="entry name" value="F420_oxidored"/>
    <property type="match status" value="1"/>
</dbReference>
<feature type="repeat" description="Hemopexin" evidence="35">
    <location>
        <begin position="845"/>
        <end position="893"/>
    </location>
</feature>
<feature type="binding site" evidence="33">
    <location>
        <position position="578"/>
    </location>
    <ligand>
        <name>Ca(2+)</name>
        <dbReference type="ChEBI" id="CHEBI:29108"/>
        <label>2</label>
    </ligand>
</feature>
<dbReference type="CDD" id="cd00094">
    <property type="entry name" value="HX"/>
    <property type="match status" value="1"/>
</dbReference>
<keyword evidence="29" id="KW-1015">Disulfide bond</keyword>
<dbReference type="PROSITE" id="PS00546">
    <property type="entry name" value="CYSTEINE_SWITCH"/>
    <property type="match status" value="1"/>
</dbReference>
<feature type="active site" evidence="32">
    <location>
        <position position="606"/>
    </location>
</feature>
<feature type="repeat" description="Hemopexin" evidence="35">
    <location>
        <begin position="797"/>
        <end position="844"/>
    </location>
</feature>
<dbReference type="GO" id="GO:0010008">
    <property type="term" value="C:endosome membrane"/>
    <property type="evidence" value="ECO:0007669"/>
    <property type="project" value="UniProtKB-SubCell"/>
</dbReference>
<dbReference type="GO" id="GO:0006508">
    <property type="term" value="P:proteolysis"/>
    <property type="evidence" value="ECO:0007669"/>
    <property type="project" value="UniProtKB-KW"/>
</dbReference>
<feature type="binding site" evidence="33">
    <location>
        <position position="605"/>
    </location>
    <ligand>
        <name>Zn(2+)</name>
        <dbReference type="ChEBI" id="CHEBI:29105"/>
        <label>2</label>
        <note>catalytic</note>
    </ligand>
</feature>
<feature type="binding site" evidence="33">
    <location>
        <position position="580"/>
    </location>
    <ligand>
        <name>Zn(2+)</name>
        <dbReference type="ChEBI" id="CHEBI:29105"/>
        <label>1</label>
    </ligand>
</feature>
<keyword evidence="28" id="KW-0865">Zymogen</keyword>
<dbReference type="FunFam" id="3.40.390.10:FF:000005">
    <property type="entry name" value="Matrix metallopeptidase 16"/>
    <property type="match status" value="1"/>
</dbReference>
<keyword evidence="7" id="KW-0813">Transport</keyword>
<feature type="transmembrane region" description="Helical" evidence="37">
    <location>
        <begin position="923"/>
        <end position="944"/>
    </location>
</feature>
<dbReference type="SUPFAM" id="SSF51735">
    <property type="entry name" value="NAD(P)-binding Rossmann-fold domains"/>
    <property type="match status" value="1"/>
</dbReference>
<keyword evidence="15" id="KW-0677">Repeat</keyword>
<evidence type="ECO:0000256" key="18">
    <source>
        <dbReference type="ARBA" id="ARBA00022827"/>
    </source>
</evidence>
<dbReference type="Pfam" id="PF00045">
    <property type="entry name" value="Hemopexin"/>
    <property type="match status" value="4"/>
</dbReference>
<feature type="binding site" evidence="33">
    <location>
        <position position="567"/>
    </location>
    <ligand>
        <name>Zn(2+)</name>
        <dbReference type="ChEBI" id="CHEBI:29105"/>
        <label>1</label>
    </ligand>
</feature>
<dbReference type="Pfam" id="PF00413">
    <property type="entry name" value="Peptidase_M10"/>
    <property type="match status" value="1"/>
</dbReference>
<keyword evidence="12 37" id="KW-0812">Transmembrane</keyword>
<feature type="binding site" evidence="33">
    <location>
        <position position="554"/>
    </location>
    <ligand>
        <name>Zn(2+)</name>
        <dbReference type="ChEBI" id="CHEBI:29105"/>
        <label>1</label>
    </ligand>
</feature>
<evidence type="ECO:0000256" key="26">
    <source>
        <dbReference type="ARBA" id="ARBA00023065"/>
    </source>
</evidence>
<dbReference type="InterPro" id="IPR028939">
    <property type="entry name" value="P5C_Rdtase_cat_N"/>
</dbReference>
<dbReference type="SMART" id="SM00235">
    <property type="entry name" value="ZnMc"/>
    <property type="match status" value="1"/>
</dbReference>
<dbReference type="InterPro" id="IPR033739">
    <property type="entry name" value="M10A_MMP"/>
</dbReference>
<dbReference type="GO" id="GO:0015677">
    <property type="term" value="P:copper ion import"/>
    <property type="evidence" value="ECO:0007669"/>
    <property type="project" value="TreeGrafter"/>
</dbReference>
<comment type="cofactor">
    <cofactor evidence="33">
        <name>Ca(2+)</name>
        <dbReference type="ChEBI" id="CHEBI:29108"/>
    </cofactor>
    <text evidence="33">Can bind about 5 Ca(2+) ions per subunit.</text>
</comment>
<evidence type="ECO:0000256" key="14">
    <source>
        <dbReference type="ARBA" id="ARBA00022729"/>
    </source>
</evidence>
<evidence type="ECO:0000256" key="33">
    <source>
        <dbReference type="PIRSR" id="PIRSR621190-2"/>
    </source>
</evidence>
<keyword evidence="27 37" id="KW-0472">Membrane</keyword>
<keyword evidence="17" id="KW-0378">Hydrolase</keyword>
<dbReference type="GO" id="GO:0008823">
    <property type="term" value="F:cupric reductase (NADH) activity"/>
    <property type="evidence" value="ECO:0007669"/>
    <property type="project" value="TreeGrafter"/>
</dbReference>
<keyword evidence="18" id="KW-0274">FAD</keyword>
<dbReference type="FunFam" id="3.40.50.720:FF:000051">
    <property type="entry name" value="STEAP2 metalloreductase"/>
    <property type="match status" value="1"/>
</dbReference>
<protein>
    <recommendedName>
        <fullName evidence="38">Peptidase metallopeptidase domain-containing protein</fullName>
    </recommendedName>
</protein>
<dbReference type="InterPro" id="IPR021190">
    <property type="entry name" value="Pept_M10A"/>
</dbReference>
<evidence type="ECO:0000256" key="21">
    <source>
        <dbReference type="ARBA" id="ARBA00022989"/>
    </source>
</evidence>
<feature type="binding site" evidence="33">
    <location>
        <position position="754"/>
    </location>
    <ligand>
        <name>Ca(2+)</name>
        <dbReference type="ChEBI" id="CHEBI:29108"/>
        <label>4</label>
    </ligand>
</feature>
<feature type="transmembrane region" description="Helical" evidence="37">
    <location>
        <begin position="215"/>
        <end position="235"/>
    </location>
</feature>
<keyword evidence="25" id="KW-0482">Metalloprotease</keyword>
<evidence type="ECO:0000256" key="12">
    <source>
        <dbReference type="ARBA" id="ARBA00022692"/>
    </source>
</evidence>
<dbReference type="Pfam" id="PF11857">
    <property type="entry name" value="DUF3377"/>
    <property type="match status" value="1"/>
</dbReference>
<evidence type="ECO:0000313" key="40">
    <source>
        <dbReference type="Proteomes" id="UP000694621"/>
    </source>
</evidence>
<feature type="binding site" evidence="33">
    <location>
        <position position="576"/>
    </location>
    <ligand>
        <name>Ca(2+)</name>
        <dbReference type="ChEBI" id="CHEBI:29108"/>
        <label>2</label>
    </ligand>
</feature>
<dbReference type="Ensembl" id="ENSAMXT00005016058.1">
    <property type="protein sequence ID" value="ENSAMXP00005014495.1"/>
    <property type="gene ID" value="ENSAMXG00005006365.1"/>
</dbReference>
<evidence type="ECO:0000256" key="6">
    <source>
        <dbReference type="ARBA" id="ARBA00010370"/>
    </source>
</evidence>
<dbReference type="InterPro" id="IPR036375">
    <property type="entry name" value="Hemopexin-like_dom_sf"/>
</dbReference>
<evidence type="ECO:0000256" key="29">
    <source>
        <dbReference type="ARBA" id="ARBA00023157"/>
    </source>
</evidence>
<evidence type="ECO:0000256" key="20">
    <source>
        <dbReference type="ARBA" id="ARBA00022837"/>
    </source>
</evidence>
<dbReference type="Proteomes" id="UP000694621">
    <property type="component" value="Unplaced"/>
</dbReference>
<comment type="similarity">
    <text evidence="6">Belongs to the peptidase M10A family.</text>
</comment>
<evidence type="ECO:0000256" key="19">
    <source>
        <dbReference type="ARBA" id="ARBA00022833"/>
    </source>
</evidence>
<dbReference type="GO" id="GO:0031012">
    <property type="term" value="C:extracellular matrix"/>
    <property type="evidence" value="ECO:0007669"/>
    <property type="project" value="InterPro"/>
</dbReference>
<keyword evidence="19 33" id="KW-0862">Zinc</keyword>
<feature type="binding site" evidence="33">
    <location>
        <position position="552"/>
    </location>
    <ligand>
        <name>Zn(2+)</name>
        <dbReference type="ChEBI" id="CHEBI:29105"/>
        <label>1</label>
    </ligand>
</feature>
<evidence type="ECO:0000256" key="24">
    <source>
        <dbReference type="ARBA" id="ARBA00023008"/>
    </source>
</evidence>
<evidence type="ECO:0000256" key="1">
    <source>
        <dbReference type="ARBA" id="ARBA00001970"/>
    </source>
</evidence>
<reference evidence="39" key="1">
    <citation type="submission" date="2025-08" db="UniProtKB">
        <authorList>
            <consortium name="Ensembl"/>
        </authorList>
    </citation>
    <scope>IDENTIFICATION</scope>
</reference>
<keyword evidence="14" id="KW-0732">Signal</keyword>
<evidence type="ECO:0000256" key="32">
    <source>
        <dbReference type="PIRSR" id="PIRSR621190-1"/>
    </source>
</evidence>
<dbReference type="PROSITE" id="PS51642">
    <property type="entry name" value="HEMOPEXIN_2"/>
    <property type="match status" value="4"/>
</dbReference>
<evidence type="ECO:0000259" key="38">
    <source>
        <dbReference type="SMART" id="SM00235"/>
    </source>
</evidence>
<dbReference type="PRINTS" id="PR00138">
    <property type="entry name" value="MATRIXIN"/>
</dbReference>
<evidence type="ECO:0000256" key="17">
    <source>
        <dbReference type="ARBA" id="ARBA00022801"/>
    </source>
</evidence>
<proteinExistence type="inferred from homology"/>
<keyword evidence="8" id="KW-0410">Iron transport</keyword>
<evidence type="ECO:0000256" key="37">
    <source>
        <dbReference type="SAM" id="Phobius"/>
    </source>
</evidence>
<evidence type="ECO:0000313" key="39">
    <source>
        <dbReference type="Ensembl" id="ENSAMXP00005014495.1"/>
    </source>
</evidence>
<dbReference type="Gene3D" id="3.40.390.10">
    <property type="entry name" value="Collagenase (Catalytic Domain)"/>
    <property type="match status" value="1"/>
</dbReference>
<dbReference type="Pfam" id="PF01794">
    <property type="entry name" value="Ferric_reduct"/>
    <property type="match status" value="1"/>
</dbReference>
<feature type="binding site" evidence="33">
    <location>
        <position position="560"/>
    </location>
    <ligand>
        <name>Ca(2+)</name>
        <dbReference type="ChEBI" id="CHEBI:29108"/>
        <label>3</label>
    </ligand>
</feature>
<dbReference type="SUPFAM" id="SSF47090">
    <property type="entry name" value="PGBD-like"/>
    <property type="match status" value="1"/>
</dbReference>
<dbReference type="GO" id="GO:0006826">
    <property type="term" value="P:iron ion transport"/>
    <property type="evidence" value="ECO:0007669"/>
    <property type="project" value="UniProtKB-KW"/>
</dbReference>
<evidence type="ECO:0000256" key="8">
    <source>
        <dbReference type="ARBA" id="ARBA00022496"/>
    </source>
</evidence>
<keyword evidence="26" id="KW-0406">Ion transport</keyword>
<name>A0A8B9HNI4_ASTMX</name>
<dbReference type="Gene3D" id="2.110.10.10">
    <property type="entry name" value="Hemopexin-like domain"/>
    <property type="match status" value="1"/>
</dbReference>
<evidence type="ECO:0000256" key="3">
    <source>
        <dbReference type="ARBA" id="ARBA00004337"/>
    </source>
</evidence>
<evidence type="ECO:0000256" key="9">
    <source>
        <dbReference type="ARBA" id="ARBA00022630"/>
    </source>
</evidence>
<accession>A0A8B9HNI4</accession>
<feature type="transmembrane region" description="Helical" evidence="37">
    <location>
        <begin position="307"/>
        <end position="326"/>
    </location>
</feature>
<feature type="transmembrane region" description="Helical" evidence="37">
    <location>
        <begin position="362"/>
        <end position="382"/>
    </location>
</feature>
<keyword evidence="20 33" id="KW-0106">Calcium</keyword>
<dbReference type="InterPro" id="IPR036365">
    <property type="entry name" value="PGBD-like_sf"/>
</dbReference>
<feature type="domain" description="Peptidase metallopeptidase" evidence="38">
    <location>
        <begin position="482"/>
        <end position="651"/>
    </location>
</feature>
<feature type="modified residue" description="Phosphotyrosine; by PKDCC" evidence="34">
    <location>
        <position position="784"/>
    </location>
</feature>
<dbReference type="InterPro" id="IPR021805">
    <property type="entry name" value="Pept_M10A_metallopeptidase_C"/>
</dbReference>
<evidence type="ECO:0000256" key="36">
    <source>
        <dbReference type="SAM" id="MobiDB-lite"/>
    </source>
</evidence>
<dbReference type="InterPro" id="IPR000585">
    <property type="entry name" value="Hemopexin-like_dom"/>
</dbReference>
<dbReference type="InterPro" id="IPR006026">
    <property type="entry name" value="Peptidase_Metallo"/>
</dbReference>
<evidence type="ECO:0000256" key="2">
    <source>
        <dbReference type="ARBA" id="ARBA00001974"/>
    </source>
</evidence>
<keyword evidence="10" id="KW-0645">Protease</keyword>
<dbReference type="SMART" id="SM00120">
    <property type="entry name" value="HX"/>
    <property type="match status" value="4"/>
</dbReference>
<feature type="repeat" description="Hemopexin" evidence="35">
    <location>
        <begin position="750"/>
        <end position="795"/>
    </location>
</feature>
<comment type="cofactor">
    <cofactor evidence="33">
        <name>Zn(2+)</name>
        <dbReference type="ChEBI" id="CHEBI:29105"/>
    </cofactor>
    <text evidence="33">Binds 2 Zn(2+) ions per subunit.</text>
</comment>